<organism evidence="2 3">
    <name type="scientific">Nocardioides baekrokdamisoli</name>
    <dbReference type="NCBI Taxonomy" id="1804624"/>
    <lineage>
        <taxon>Bacteria</taxon>
        <taxon>Bacillati</taxon>
        <taxon>Actinomycetota</taxon>
        <taxon>Actinomycetes</taxon>
        <taxon>Propionibacteriales</taxon>
        <taxon>Nocardioidaceae</taxon>
        <taxon>Nocardioides</taxon>
    </lineage>
</organism>
<keyword evidence="1" id="KW-0812">Transmembrane</keyword>
<feature type="transmembrane region" description="Helical" evidence="1">
    <location>
        <begin position="94"/>
        <end position="113"/>
    </location>
</feature>
<reference evidence="2 3" key="1">
    <citation type="submission" date="2018-11" db="EMBL/GenBank/DDBJ databases">
        <title>Complete genome sequence of Nocardioides baekrokdamisoli strain KCTC 39748.</title>
        <authorList>
            <person name="Kang S.W."/>
            <person name="Lee K.C."/>
            <person name="Kim K.K."/>
            <person name="Kim J.S."/>
            <person name="Kim D.S."/>
            <person name="Ko S.H."/>
            <person name="Yang S.H."/>
            <person name="Shin Y.K."/>
            <person name="Lee J.S."/>
        </authorList>
    </citation>
    <scope>NUCLEOTIDE SEQUENCE [LARGE SCALE GENOMIC DNA]</scope>
    <source>
        <strain evidence="2 3">KCTC 39748</strain>
    </source>
</reference>
<keyword evidence="3" id="KW-1185">Reference proteome</keyword>
<protein>
    <recommendedName>
        <fullName evidence="4">DUF998 domain-containing protein</fullName>
    </recommendedName>
</protein>
<dbReference type="KEGG" id="nbe:Back2_10600"/>
<dbReference type="InterPro" id="IPR009339">
    <property type="entry name" value="DUF998"/>
</dbReference>
<keyword evidence="1" id="KW-0472">Membrane</keyword>
<feature type="transmembrane region" description="Helical" evidence="1">
    <location>
        <begin position="20"/>
        <end position="46"/>
    </location>
</feature>
<dbReference type="Proteomes" id="UP000271573">
    <property type="component" value="Chromosome"/>
</dbReference>
<dbReference type="EMBL" id="AP019307">
    <property type="protein sequence ID" value="BBH16773.1"/>
    <property type="molecule type" value="Genomic_DNA"/>
</dbReference>
<dbReference type="RefSeq" id="WP_125567411.1">
    <property type="nucleotide sequence ID" value="NZ_AP019307.1"/>
</dbReference>
<feature type="transmembrane region" description="Helical" evidence="1">
    <location>
        <begin position="133"/>
        <end position="154"/>
    </location>
</feature>
<name>A0A3G9IWP2_9ACTN</name>
<dbReference type="Pfam" id="PF06197">
    <property type="entry name" value="DUF998"/>
    <property type="match status" value="1"/>
</dbReference>
<sequence length="240" mass="26484">MGVVMVEGTNQGRVIATPVLWAAAALGLVGAALYNWWVVAAFTHILPTPNMLFSDLEVQGGQYSRLFNSLDFTASALFLVALLLVGARGRRTEWFTMLWFTAFGMTGAIFHYSCAEALSASCRSAEWHFQLPMTHYAHMLSGIGEFGAVILVVLMARRRHGDAASMWRRFNRVQVDLLIFALPLIAATYLLDRWEAAIEPILLVVAASQLLKSLLEPETPPGAEVGISLDLLQPRQRADH</sequence>
<dbReference type="OrthoDB" id="4578799at2"/>
<accession>A0A3G9IWP2</accession>
<keyword evidence="1" id="KW-1133">Transmembrane helix</keyword>
<feature type="transmembrane region" description="Helical" evidence="1">
    <location>
        <begin position="66"/>
        <end position="87"/>
    </location>
</feature>
<gene>
    <name evidence="2" type="ORF">Back2_10600</name>
</gene>
<evidence type="ECO:0000313" key="3">
    <source>
        <dbReference type="Proteomes" id="UP000271573"/>
    </source>
</evidence>
<evidence type="ECO:0008006" key="4">
    <source>
        <dbReference type="Google" id="ProtNLM"/>
    </source>
</evidence>
<proteinExistence type="predicted"/>
<evidence type="ECO:0000256" key="1">
    <source>
        <dbReference type="SAM" id="Phobius"/>
    </source>
</evidence>
<evidence type="ECO:0000313" key="2">
    <source>
        <dbReference type="EMBL" id="BBH16773.1"/>
    </source>
</evidence>
<dbReference type="AlphaFoldDB" id="A0A3G9IWP2"/>
<feature type="transmembrane region" description="Helical" evidence="1">
    <location>
        <begin position="175"/>
        <end position="191"/>
    </location>
</feature>